<gene>
    <name evidence="2" type="ORF">HJC23_001037</name>
</gene>
<proteinExistence type="predicted"/>
<feature type="compositionally biased region" description="Polar residues" evidence="1">
    <location>
        <begin position="745"/>
        <end position="759"/>
    </location>
</feature>
<feature type="compositionally biased region" description="Polar residues" evidence="1">
    <location>
        <begin position="229"/>
        <end position="252"/>
    </location>
</feature>
<accession>A0ABD3QJQ8</accession>
<feature type="compositionally biased region" description="Low complexity" evidence="1">
    <location>
        <begin position="316"/>
        <end position="336"/>
    </location>
</feature>
<dbReference type="SUPFAM" id="SSF82185">
    <property type="entry name" value="Histone H3 K4-specific methyltransferase SET7/9 N-terminal domain"/>
    <property type="match status" value="1"/>
</dbReference>
<feature type="compositionally biased region" description="Polar residues" evidence="1">
    <location>
        <begin position="298"/>
        <end position="307"/>
    </location>
</feature>
<organism evidence="2 3">
    <name type="scientific">Cyclotella cryptica</name>
    <dbReference type="NCBI Taxonomy" id="29204"/>
    <lineage>
        <taxon>Eukaryota</taxon>
        <taxon>Sar</taxon>
        <taxon>Stramenopiles</taxon>
        <taxon>Ochrophyta</taxon>
        <taxon>Bacillariophyta</taxon>
        <taxon>Coscinodiscophyceae</taxon>
        <taxon>Thalassiosirophycidae</taxon>
        <taxon>Stephanodiscales</taxon>
        <taxon>Stephanodiscaceae</taxon>
        <taxon>Cyclotella</taxon>
    </lineage>
</organism>
<feature type="compositionally biased region" description="Low complexity" evidence="1">
    <location>
        <begin position="76"/>
        <end position="92"/>
    </location>
</feature>
<feature type="region of interest" description="Disordered" evidence="1">
    <location>
        <begin position="553"/>
        <end position="594"/>
    </location>
</feature>
<feature type="region of interest" description="Disordered" evidence="1">
    <location>
        <begin position="613"/>
        <end position="709"/>
    </location>
</feature>
<evidence type="ECO:0000313" key="3">
    <source>
        <dbReference type="Proteomes" id="UP001516023"/>
    </source>
</evidence>
<protein>
    <submittedName>
        <fullName evidence="2">Uncharacterized protein</fullName>
    </submittedName>
</protein>
<feature type="compositionally biased region" description="Low complexity" evidence="1">
    <location>
        <begin position="615"/>
        <end position="626"/>
    </location>
</feature>
<feature type="compositionally biased region" description="Low complexity" evidence="1">
    <location>
        <begin position="782"/>
        <end position="798"/>
    </location>
</feature>
<dbReference type="Proteomes" id="UP001516023">
    <property type="component" value="Unassembled WGS sequence"/>
</dbReference>
<evidence type="ECO:0000313" key="2">
    <source>
        <dbReference type="EMBL" id="KAL3800116.1"/>
    </source>
</evidence>
<keyword evidence="3" id="KW-1185">Reference proteome</keyword>
<reference evidence="2 3" key="1">
    <citation type="journal article" date="2020" name="G3 (Bethesda)">
        <title>Improved Reference Genome for Cyclotella cryptica CCMP332, a Model for Cell Wall Morphogenesis, Salinity Adaptation, and Lipid Production in Diatoms (Bacillariophyta).</title>
        <authorList>
            <person name="Roberts W.R."/>
            <person name="Downey K.M."/>
            <person name="Ruck E.C."/>
            <person name="Traller J.C."/>
            <person name="Alverson A.J."/>
        </authorList>
    </citation>
    <scope>NUCLEOTIDE SEQUENCE [LARGE SCALE GENOMIC DNA]</scope>
    <source>
        <strain evidence="2 3">CCMP332</strain>
    </source>
</reference>
<feature type="region of interest" description="Disordered" evidence="1">
    <location>
        <begin position="426"/>
        <end position="532"/>
    </location>
</feature>
<feature type="compositionally biased region" description="Low complexity" evidence="1">
    <location>
        <begin position="138"/>
        <end position="150"/>
    </location>
</feature>
<dbReference type="EMBL" id="JABMIG020000034">
    <property type="protein sequence ID" value="KAL3800116.1"/>
    <property type="molecule type" value="Genomic_DNA"/>
</dbReference>
<feature type="compositionally biased region" description="Basic and acidic residues" evidence="1">
    <location>
        <begin position="896"/>
        <end position="909"/>
    </location>
</feature>
<feature type="compositionally biased region" description="Low complexity" evidence="1">
    <location>
        <begin position="281"/>
        <end position="294"/>
    </location>
</feature>
<feature type="compositionally biased region" description="Polar residues" evidence="1">
    <location>
        <begin position="265"/>
        <end position="277"/>
    </location>
</feature>
<feature type="compositionally biased region" description="Polar residues" evidence="1">
    <location>
        <begin position="848"/>
        <end position="867"/>
    </location>
</feature>
<feature type="region of interest" description="Disordered" evidence="1">
    <location>
        <begin position="1325"/>
        <end position="1349"/>
    </location>
</feature>
<sequence>MGRSPSRPRGSIGRSQSQRRGAVRRSISPQNSIGRVPRRGESIGRPQSQRRGPVRRSISPQNSIGRANRRIDSRGRSQSQRRGPVRQSSSPQNSMGMVNRRVDSRGRSQSQHRGPMRRSISPQNSIGRPNHRVDSRGRSQSQRRGPLRRSISPQNSIGRLNHRGDSLGRSQSQRRGEMRRSISPQNPIGRLNRRGESIGRSQSQRRGAMLRSISPQNSIEKMDRRGDSTGRSQSQGRGQLTSSRSFSPSNSIARPRGQRRGPLASSRSFSPFYSTGRPNRGRGSVGRSQSQRRGPVNRSISPQNSFGRPNRRRSSIGRSQSQRRGPRSRSPSPQNSLGPSIQPHQRRQSRRSRSRSRSPYNSMGRRSRDEYSSPSSRSLSSSSGSSYDFQSHESSNADYFDDQHGEVVLHVKGKGDRRPSVISRRIDSFGDLSTPALDGGSPPRRRNSFNESFDRMPDRGPPSRRTNSFNESFDRMPPLDVEPRPHRRRNSFEDSFDRLPSASNIGRRPPSRTKNSFGESVEGMPNPSAYYRDTSFDRMRERIEASRRNPSFFSQEDSLDRMAKRMPRQSVASVGGEITSNRSAGMEWSDHNQVKSKSKDLSLLIQQLNRPNRLSGGRSVVSSVSRITERSAASSVAKPRRNTAVMDRSLSPLPRLKDRALSLQAEQRMKNRSRSASVGPGLRGGDNKSVGSSHRGNSSAQRKGKKESSVDMANVNMALKNIAALPHVRSEGMFPLPEREHASQRPPNGSGSVGSNLKSPNKPIRQGRYDNNFPLPVKQQSPRRSSSGAGSVGSRMASTTNKEHNYESLPRVPSESSFPLPVKQHPSPHSHSELPRQNYEDELPSRTYPHSSSPTNQHRSIESQTNRSSSFPPPPPPRAVMSSEPLPPYQYQPQTRSEHASPENDDWRKYQVGASNIPNPRNGMEEQINEYQQGAGGSVSVGREGVERHGLTPDQRHQQGHADWMKYKIGDNKSAKSELSGNRSVSSGRKGRSKMFGRTPQKQTISDRQAGKTVKQMPFTDQFGDFGMYTGQVDDDGRPHGKGSMKYDNGVFYEGTWTNGCQDQKAASQYGRIRGGFTSWQGQGKHATKSGMVLPWNARKNDAPDPNAKTNVRGMEWTDLNGDSGRYTGEVNSDKMPHGFGVMKYDFGLIAEGEWNNGVLKEGPQDRMISAAASMVSGARSVAGSMSIGPGMSVGPGLRGFSGASVGPMSVGPMSVGPMSVGPMSVGGAGMSIGPGSSFSGHMGGMPMMYPRPMQLGGMNPAIVGRVPSTAQQHLLIAQQNAAMKSMGAMMYGGGSVMYGGPPGPMMHQGQVLPPVMQMPMPPMQMMQGAPPPEHNRDKPPISEIKIPP</sequence>
<feature type="compositionally biased region" description="Low complexity" evidence="1">
    <location>
        <begin position="1"/>
        <end position="20"/>
    </location>
</feature>
<feature type="compositionally biased region" description="Low complexity" evidence="1">
    <location>
        <begin position="372"/>
        <end position="386"/>
    </location>
</feature>
<feature type="region of interest" description="Disordered" evidence="1">
    <location>
        <begin position="1"/>
        <end position="400"/>
    </location>
</feature>
<feature type="region of interest" description="Disordered" evidence="1">
    <location>
        <begin position="971"/>
        <end position="1014"/>
    </location>
</feature>
<evidence type="ECO:0000256" key="1">
    <source>
        <dbReference type="SAM" id="MobiDB-lite"/>
    </source>
</evidence>
<comment type="caution">
    <text evidence="2">The sequence shown here is derived from an EMBL/GenBank/DDBJ whole genome shotgun (WGS) entry which is preliminary data.</text>
</comment>
<feature type="region of interest" description="Disordered" evidence="1">
    <location>
        <begin position="738"/>
        <end position="920"/>
    </location>
</feature>
<feature type="compositionally biased region" description="Polar residues" evidence="1">
    <location>
        <begin position="689"/>
        <end position="701"/>
    </location>
</feature>
<feature type="compositionally biased region" description="Basic residues" evidence="1">
    <location>
        <begin position="344"/>
        <end position="356"/>
    </location>
</feature>
<feature type="compositionally biased region" description="Polar residues" evidence="1">
    <location>
        <begin position="387"/>
        <end position="397"/>
    </location>
</feature>
<name>A0ABD3QJQ8_9STRA</name>